<reference evidence="1 2" key="1">
    <citation type="submission" date="2024-03" db="EMBL/GenBank/DDBJ databases">
        <title>Community enrichment and isolation of bacterial strains for fucoidan degradation.</title>
        <authorList>
            <person name="Sichert A."/>
        </authorList>
    </citation>
    <scope>NUCLEOTIDE SEQUENCE [LARGE SCALE GENOMIC DNA]</scope>
    <source>
        <strain evidence="1 2">AS62</strain>
    </source>
</reference>
<gene>
    <name evidence="1" type="ORF">WNY59_07825</name>
</gene>
<evidence type="ECO:0000313" key="1">
    <source>
        <dbReference type="EMBL" id="MEM5501493.1"/>
    </source>
</evidence>
<dbReference type="InterPro" id="IPR010865">
    <property type="entry name" value="DUF1499"/>
</dbReference>
<dbReference type="Pfam" id="PF07386">
    <property type="entry name" value="DUF1499"/>
    <property type="match status" value="1"/>
</dbReference>
<organism evidence="1 2">
    <name type="scientific">Ahrensia kielensis</name>
    <dbReference type="NCBI Taxonomy" id="76980"/>
    <lineage>
        <taxon>Bacteria</taxon>
        <taxon>Pseudomonadati</taxon>
        <taxon>Pseudomonadota</taxon>
        <taxon>Alphaproteobacteria</taxon>
        <taxon>Hyphomicrobiales</taxon>
        <taxon>Ahrensiaceae</taxon>
        <taxon>Ahrensia</taxon>
    </lineage>
</organism>
<dbReference type="RefSeq" id="WP_342847997.1">
    <property type="nucleotide sequence ID" value="NZ_JBBMQO010000004.1"/>
</dbReference>
<comment type="caution">
    <text evidence="1">The sequence shown here is derived from an EMBL/GenBank/DDBJ whole genome shotgun (WGS) entry which is preliminary data.</text>
</comment>
<dbReference type="EMBL" id="JBBMQO010000004">
    <property type="protein sequence ID" value="MEM5501493.1"/>
    <property type="molecule type" value="Genomic_DNA"/>
</dbReference>
<keyword evidence="2" id="KW-1185">Reference proteome</keyword>
<proteinExistence type="predicted"/>
<protein>
    <submittedName>
        <fullName evidence="1">DUF1499 domain-containing protein</fullName>
    </submittedName>
</protein>
<accession>A0ABU9T5T8</accession>
<evidence type="ECO:0000313" key="2">
    <source>
        <dbReference type="Proteomes" id="UP001477870"/>
    </source>
</evidence>
<sequence>MKILLIIVLLVLIAALSFIIYGREKSWQLFFGNADLGALDLTNVKRTTKPHDALLCSADVCKSGAEINETLPTYNAKAEELIIMIDKALQESGMIYERVDDRADPLAARYVTRSNLMRFPDTNQFMAIDNADGTASLIAYARAQIGYSDAGVNLKRLKAITAKLPH</sequence>
<dbReference type="Proteomes" id="UP001477870">
    <property type="component" value="Unassembled WGS sequence"/>
</dbReference>
<name>A0ABU9T5T8_9HYPH</name>